<keyword evidence="3" id="KW-1185">Reference proteome</keyword>
<accession>B8BS91</accession>
<dbReference type="GeneID" id="7452534"/>
<evidence type="ECO:0000256" key="1">
    <source>
        <dbReference type="SAM" id="SignalP"/>
    </source>
</evidence>
<dbReference type="HOGENOM" id="CLU_1211915_0_0_1"/>
<dbReference type="KEGG" id="tps:THAPSDRAFT_21052"/>
<dbReference type="Proteomes" id="UP000001449">
    <property type="component" value="Chromosome 1"/>
</dbReference>
<dbReference type="RefSeq" id="XP_002286446.1">
    <property type="nucleotide sequence ID" value="XM_002286410.1"/>
</dbReference>
<dbReference type="InterPro" id="IPR036894">
    <property type="entry name" value="YbaB-like_sf"/>
</dbReference>
<dbReference type="Gene3D" id="3.30.1310.10">
    <property type="entry name" value="Nucleoid-associated protein YbaB-like domain"/>
    <property type="match status" value="1"/>
</dbReference>
<proteinExistence type="predicted"/>
<dbReference type="InParanoid" id="B8BS91"/>
<dbReference type="EMBL" id="CM000638">
    <property type="protein sequence ID" value="EED96087.1"/>
    <property type="molecule type" value="Genomic_DNA"/>
</dbReference>
<dbReference type="PaxDb" id="35128-Thaps21052"/>
<dbReference type="AlphaFoldDB" id="B8BS91"/>
<keyword evidence="1" id="KW-0732">Signal</keyword>
<reference evidence="2 3" key="1">
    <citation type="journal article" date="2004" name="Science">
        <title>The genome of the diatom Thalassiosira pseudonana: ecology, evolution, and metabolism.</title>
        <authorList>
            <person name="Armbrust E.V."/>
            <person name="Berges J.A."/>
            <person name="Bowler C."/>
            <person name="Green B.R."/>
            <person name="Martinez D."/>
            <person name="Putnam N.H."/>
            <person name="Zhou S."/>
            <person name="Allen A.E."/>
            <person name="Apt K.E."/>
            <person name="Bechner M."/>
            <person name="Brzezinski M.A."/>
            <person name="Chaal B.K."/>
            <person name="Chiovitti A."/>
            <person name="Davis A.K."/>
            <person name="Demarest M.S."/>
            <person name="Detter J.C."/>
            <person name="Glavina T."/>
            <person name="Goodstein D."/>
            <person name="Hadi M.Z."/>
            <person name="Hellsten U."/>
            <person name="Hildebrand M."/>
            <person name="Jenkins B.D."/>
            <person name="Jurka J."/>
            <person name="Kapitonov V.V."/>
            <person name="Kroger N."/>
            <person name="Lau W.W."/>
            <person name="Lane T.W."/>
            <person name="Larimer F.W."/>
            <person name="Lippmeier J.C."/>
            <person name="Lucas S."/>
            <person name="Medina M."/>
            <person name="Montsant A."/>
            <person name="Obornik M."/>
            <person name="Parker M.S."/>
            <person name="Palenik B."/>
            <person name="Pazour G.J."/>
            <person name="Richardson P.M."/>
            <person name="Rynearson T.A."/>
            <person name="Saito M.A."/>
            <person name="Schwartz D.C."/>
            <person name="Thamatrakoln K."/>
            <person name="Valentin K."/>
            <person name="Vardi A."/>
            <person name="Wilkerson F.P."/>
            <person name="Rokhsar D.S."/>
        </authorList>
    </citation>
    <scope>NUCLEOTIDE SEQUENCE [LARGE SCALE GENOMIC DNA]</scope>
    <source>
        <strain evidence="2 3">CCMP1335</strain>
    </source>
</reference>
<protein>
    <submittedName>
        <fullName evidence="2">Uncharacterized protein</fullName>
    </submittedName>
</protein>
<evidence type="ECO:0000313" key="2">
    <source>
        <dbReference type="EMBL" id="EED96087.1"/>
    </source>
</evidence>
<evidence type="ECO:0000313" key="3">
    <source>
        <dbReference type="Proteomes" id="UP000001449"/>
    </source>
</evidence>
<organism evidence="2 3">
    <name type="scientific">Thalassiosira pseudonana</name>
    <name type="common">Marine diatom</name>
    <name type="synonym">Cyclotella nana</name>
    <dbReference type="NCBI Taxonomy" id="35128"/>
    <lineage>
        <taxon>Eukaryota</taxon>
        <taxon>Sar</taxon>
        <taxon>Stramenopiles</taxon>
        <taxon>Ochrophyta</taxon>
        <taxon>Bacillariophyta</taxon>
        <taxon>Coscinodiscophyceae</taxon>
        <taxon>Thalassiosirophycidae</taxon>
        <taxon>Thalassiosirales</taxon>
        <taxon>Thalassiosiraceae</taxon>
        <taxon>Thalassiosira</taxon>
    </lineage>
</organism>
<reference evidence="2 3" key="2">
    <citation type="journal article" date="2008" name="Nature">
        <title>The Phaeodactylum genome reveals the evolutionary history of diatom genomes.</title>
        <authorList>
            <person name="Bowler C."/>
            <person name="Allen A.E."/>
            <person name="Badger J.H."/>
            <person name="Grimwood J."/>
            <person name="Jabbari K."/>
            <person name="Kuo A."/>
            <person name="Maheswari U."/>
            <person name="Martens C."/>
            <person name="Maumus F."/>
            <person name="Otillar R.P."/>
            <person name="Rayko E."/>
            <person name="Salamov A."/>
            <person name="Vandepoele K."/>
            <person name="Beszteri B."/>
            <person name="Gruber A."/>
            <person name="Heijde M."/>
            <person name="Katinka M."/>
            <person name="Mock T."/>
            <person name="Valentin K."/>
            <person name="Verret F."/>
            <person name="Berges J.A."/>
            <person name="Brownlee C."/>
            <person name="Cadoret J.P."/>
            <person name="Chiovitti A."/>
            <person name="Choi C.J."/>
            <person name="Coesel S."/>
            <person name="De Martino A."/>
            <person name="Detter J.C."/>
            <person name="Durkin C."/>
            <person name="Falciatore A."/>
            <person name="Fournet J."/>
            <person name="Haruta M."/>
            <person name="Huysman M.J."/>
            <person name="Jenkins B.D."/>
            <person name="Jiroutova K."/>
            <person name="Jorgensen R.E."/>
            <person name="Joubert Y."/>
            <person name="Kaplan A."/>
            <person name="Kroger N."/>
            <person name="Kroth P.G."/>
            <person name="La Roche J."/>
            <person name="Lindquist E."/>
            <person name="Lommer M."/>
            <person name="Martin-Jezequel V."/>
            <person name="Lopez P.J."/>
            <person name="Lucas S."/>
            <person name="Mangogna M."/>
            <person name="McGinnis K."/>
            <person name="Medlin L.K."/>
            <person name="Montsant A."/>
            <person name="Oudot-Le Secq M.P."/>
            <person name="Napoli C."/>
            <person name="Obornik M."/>
            <person name="Parker M.S."/>
            <person name="Petit J.L."/>
            <person name="Porcel B.M."/>
            <person name="Poulsen N."/>
            <person name="Robison M."/>
            <person name="Rychlewski L."/>
            <person name="Rynearson T.A."/>
            <person name="Schmutz J."/>
            <person name="Shapiro H."/>
            <person name="Siaut M."/>
            <person name="Stanley M."/>
            <person name="Sussman M.R."/>
            <person name="Taylor A.R."/>
            <person name="Vardi A."/>
            <person name="von Dassow P."/>
            <person name="Vyverman W."/>
            <person name="Willis A."/>
            <person name="Wyrwicz L.S."/>
            <person name="Rokhsar D.S."/>
            <person name="Weissenbach J."/>
            <person name="Armbrust E.V."/>
            <person name="Green B.R."/>
            <person name="Van de Peer Y."/>
            <person name="Grigoriev I.V."/>
        </authorList>
    </citation>
    <scope>NUCLEOTIDE SEQUENCE [LARGE SCALE GENOMIC DNA]</scope>
    <source>
        <strain evidence="2 3">CCMP1335</strain>
    </source>
</reference>
<gene>
    <name evidence="2" type="ORF">THAPSDRAFT_21052</name>
</gene>
<dbReference type="SUPFAM" id="SSF82607">
    <property type="entry name" value="YbaB-like"/>
    <property type="match status" value="1"/>
</dbReference>
<sequence length="229" mass="25299">MMCVTILLLANLLLLLLLLLPTAAFSPTAQTRQSAHINSSLIQTTHRTIRKEFRLRNNGLINSNIGSPLFALPIFNWFQRNEQSPEGIEIPKDIRSRRGETAEEVELMHRTAKMMEDHRRSQEAAERTSSMMEELSVAFVVGRSKAGTGGIGLGGSGVKATFDGLGRPITVEVDPNFLFSESQGVISIDDLNKAITESLQDGYQQSVKLKEEKMNGLYEQLGLPKEGGK</sequence>
<name>B8BS91_THAPS</name>
<feature type="chain" id="PRO_5002868550" evidence="1">
    <location>
        <begin position="25"/>
        <end position="229"/>
    </location>
</feature>
<feature type="signal peptide" evidence="1">
    <location>
        <begin position="1"/>
        <end position="24"/>
    </location>
</feature>